<feature type="domain" description="Protein kinase" evidence="8">
    <location>
        <begin position="20"/>
        <end position="254"/>
    </location>
</feature>
<keyword evidence="5" id="KW-0418">Kinase</keyword>
<dbReference type="GO" id="GO:0005524">
    <property type="term" value="F:ATP binding"/>
    <property type="evidence" value="ECO:0007669"/>
    <property type="project" value="UniProtKB-UniRule"/>
</dbReference>
<keyword evidence="3" id="KW-0808">Transferase</keyword>
<dbReference type="Gene3D" id="1.10.510.10">
    <property type="entry name" value="Transferase(Phosphotransferase) domain 1"/>
    <property type="match status" value="1"/>
</dbReference>
<keyword evidence="2" id="KW-0723">Serine/threonine-protein kinase</keyword>
<evidence type="ECO:0000256" key="5">
    <source>
        <dbReference type="ARBA" id="ARBA00022777"/>
    </source>
</evidence>
<comment type="caution">
    <text evidence="9">The sequence shown here is derived from an EMBL/GenBank/DDBJ whole genome shotgun (WGS) entry which is preliminary data.</text>
</comment>
<evidence type="ECO:0000256" key="2">
    <source>
        <dbReference type="ARBA" id="ARBA00022527"/>
    </source>
</evidence>
<dbReference type="AlphaFoldDB" id="A0A835CVV0"/>
<gene>
    <name evidence="9" type="ORF">HCN44_009230</name>
</gene>
<dbReference type="Proteomes" id="UP000639338">
    <property type="component" value="Unassembled WGS sequence"/>
</dbReference>
<keyword evidence="6 7" id="KW-0067">ATP-binding</keyword>
<feature type="binding site" evidence="7">
    <location>
        <position position="52"/>
    </location>
    <ligand>
        <name>ATP</name>
        <dbReference type="ChEBI" id="CHEBI:30616"/>
    </ligand>
</feature>
<evidence type="ECO:0000256" key="1">
    <source>
        <dbReference type="ARBA" id="ARBA00006692"/>
    </source>
</evidence>
<name>A0A835CVV0_APHGI</name>
<dbReference type="OrthoDB" id="40902at2759"/>
<dbReference type="InterPro" id="IPR000719">
    <property type="entry name" value="Prot_kinase_dom"/>
</dbReference>
<dbReference type="InterPro" id="IPR011009">
    <property type="entry name" value="Kinase-like_dom_sf"/>
</dbReference>
<sequence>MENNSSWFVDMTKGTIQNQYILGNIIGRGSTSTVHSCLHKGHKKYACKIILKAKLKQAETRSRIEMLIQIRHENIVTVREAYDDSLRVYIIEDLASGGELLERLASCGGYSERDAAKAIHDIALALEYIHSKKVIHGNLKPEKLLYATENDDSRLLLTDIGVLTSLTIPRKFIYCAPEMMSTDKPSSASDMWSLGIVLYIMLCGFEPFRNTDEIFSPDIWNDKTDEAKHLTASLLSNCPDDRPSASDLVNNSWVKGEKTAEHPMPNIVKNLREFNARRKFKAATLAVCATHRAIALSNCHEVVG</sequence>
<keyword evidence="4 7" id="KW-0547">Nucleotide-binding</keyword>
<accession>A0A835CVV0</accession>
<proteinExistence type="inferred from homology"/>
<evidence type="ECO:0000259" key="8">
    <source>
        <dbReference type="PROSITE" id="PS50011"/>
    </source>
</evidence>
<keyword evidence="10" id="KW-1185">Reference proteome</keyword>
<evidence type="ECO:0000256" key="6">
    <source>
        <dbReference type="ARBA" id="ARBA00022840"/>
    </source>
</evidence>
<dbReference type="PROSITE" id="PS50011">
    <property type="entry name" value="PROTEIN_KINASE_DOM"/>
    <property type="match status" value="1"/>
</dbReference>
<organism evidence="9 10">
    <name type="scientific">Aphidius gifuensis</name>
    <name type="common">Parasitoid wasp</name>
    <dbReference type="NCBI Taxonomy" id="684658"/>
    <lineage>
        <taxon>Eukaryota</taxon>
        <taxon>Metazoa</taxon>
        <taxon>Ecdysozoa</taxon>
        <taxon>Arthropoda</taxon>
        <taxon>Hexapoda</taxon>
        <taxon>Insecta</taxon>
        <taxon>Pterygota</taxon>
        <taxon>Neoptera</taxon>
        <taxon>Endopterygota</taxon>
        <taxon>Hymenoptera</taxon>
        <taxon>Apocrita</taxon>
        <taxon>Ichneumonoidea</taxon>
        <taxon>Braconidae</taxon>
        <taxon>Aphidiinae</taxon>
        <taxon>Aphidius</taxon>
    </lineage>
</organism>
<evidence type="ECO:0000313" key="9">
    <source>
        <dbReference type="EMBL" id="KAF7997832.1"/>
    </source>
</evidence>
<dbReference type="Gene3D" id="3.30.200.20">
    <property type="entry name" value="Phosphorylase Kinase, domain 1"/>
    <property type="match status" value="1"/>
</dbReference>
<evidence type="ECO:0000256" key="3">
    <source>
        <dbReference type="ARBA" id="ARBA00022679"/>
    </source>
</evidence>
<dbReference type="PANTHER" id="PTHR24349">
    <property type="entry name" value="SERINE/THREONINE-PROTEIN KINASE"/>
    <property type="match status" value="1"/>
</dbReference>
<comment type="similarity">
    <text evidence="1">Belongs to the protein kinase superfamily. CAMK Ser/Thr protein kinase family.</text>
</comment>
<dbReference type="PROSITE" id="PS00107">
    <property type="entry name" value="PROTEIN_KINASE_ATP"/>
    <property type="match status" value="1"/>
</dbReference>
<evidence type="ECO:0000313" key="10">
    <source>
        <dbReference type="Proteomes" id="UP000639338"/>
    </source>
</evidence>
<dbReference type="InterPro" id="IPR017441">
    <property type="entry name" value="Protein_kinase_ATP_BS"/>
</dbReference>
<dbReference type="InterPro" id="IPR050205">
    <property type="entry name" value="CDPK_Ser/Thr_kinases"/>
</dbReference>
<dbReference type="EMBL" id="JACMRX010000001">
    <property type="protein sequence ID" value="KAF7997832.1"/>
    <property type="molecule type" value="Genomic_DNA"/>
</dbReference>
<evidence type="ECO:0000256" key="4">
    <source>
        <dbReference type="ARBA" id="ARBA00022741"/>
    </source>
</evidence>
<dbReference type="GO" id="GO:0004674">
    <property type="term" value="F:protein serine/threonine kinase activity"/>
    <property type="evidence" value="ECO:0007669"/>
    <property type="project" value="UniProtKB-KW"/>
</dbReference>
<reference evidence="9 10" key="1">
    <citation type="submission" date="2020-08" db="EMBL/GenBank/DDBJ databases">
        <title>Aphidius gifuensis genome sequencing and assembly.</title>
        <authorList>
            <person name="Du Z."/>
        </authorList>
    </citation>
    <scope>NUCLEOTIDE SEQUENCE [LARGE SCALE GENOMIC DNA]</scope>
    <source>
        <strain evidence="9">YNYX2018</strain>
        <tissue evidence="9">Adults</tissue>
    </source>
</reference>
<protein>
    <recommendedName>
        <fullName evidence="8">Protein kinase domain-containing protein</fullName>
    </recommendedName>
</protein>
<dbReference type="Pfam" id="PF00069">
    <property type="entry name" value="Pkinase"/>
    <property type="match status" value="1"/>
</dbReference>
<dbReference type="SUPFAM" id="SSF56112">
    <property type="entry name" value="Protein kinase-like (PK-like)"/>
    <property type="match status" value="1"/>
</dbReference>
<evidence type="ECO:0000256" key="7">
    <source>
        <dbReference type="PROSITE-ProRule" id="PRU10141"/>
    </source>
</evidence>